<dbReference type="Proteomes" id="UP000249239">
    <property type="component" value="Unassembled WGS sequence"/>
</dbReference>
<name>A0A2W7N516_9BACT</name>
<dbReference type="InterPro" id="IPR035965">
    <property type="entry name" value="PAS-like_dom_sf"/>
</dbReference>
<dbReference type="Pfam" id="PF00512">
    <property type="entry name" value="HisKA"/>
    <property type="match status" value="1"/>
</dbReference>
<comment type="caution">
    <text evidence="9">The sequence shown here is derived from an EMBL/GenBank/DDBJ whole genome shotgun (WGS) entry which is preliminary data.</text>
</comment>
<dbReference type="CDD" id="cd00082">
    <property type="entry name" value="HisKA"/>
    <property type="match status" value="1"/>
</dbReference>
<feature type="domain" description="PAC" evidence="8">
    <location>
        <begin position="457"/>
        <end position="509"/>
    </location>
</feature>
<dbReference type="PANTHER" id="PTHR43304">
    <property type="entry name" value="PHYTOCHROME-LIKE PROTEIN CPH1"/>
    <property type="match status" value="1"/>
</dbReference>
<feature type="domain" description="PAS" evidence="7">
    <location>
        <begin position="131"/>
        <end position="201"/>
    </location>
</feature>
<reference evidence="9 10" key="1">
    <citation type="submission" date="2018-06" db="EMBL/GenBank/DDBJ databases">
        <title>Genomic Encyclopedia of Archaeal and Bacterial Type Strains, Phase II (KMG-II): from individual species to whole genera.</title>
        <authorList>
            <person name="Goeker M."/>
        </authorList>
    </citation>
    <scope>NUCLEOTIDE SEQUENCE [LARGE SCALE GENOMIC DNA]</scope>
    <source>
        <strain evidence="9 10">DSM 6779</strain>
    </source>
</reference>
<evidence type="ECO:0000313" key="9">
    <source>
        <dbReference type="EMBL" id="PZX15160.1"/>
    </source>
</evidence>
<dbReference type="InterPro" id="IPR000014">
    <property type="entry name" value="PAS"/>
</dbReference>
<evidence type="ECO:0000256" key="1">
    <source>
        <dbReference type="ARBA" id="ARBA00000085"/>
    </source>
</evidence>
<dbReference type="CDD" id="cd00130">
    <property type="entry name" value="PAS"/>
    <property type="match status" value="4"/>
</dbReference>
<keyword evidence="5" id="KW-0418">Kinase</keyword>
<dbReference type="EMBL" id="QKZK01000017">
    <property type="protein sequence ID" value="PZX15160.1"/>
    <property type="molecule type" value="Genomic_DNA"/>
</dbReference>
<gene>
    <name evidence="9" type="ORF">LX69_02248</name>
</gene>
<keyword evidence="3" id="KW-0597">Phosphoprotein</keyword>
<dbReference type="SUPFAM" id="SSF47384">
    <property type="entry name" value="Homodimeric domain of signal transducing histidine kinase"/>
    <property type="match status" value="1"/>
</dbReference>
<dbReference type="PROSITE" id="PS50113">
    <property type="entry name" value="PAC"/>
    <property type="match status" value="1"/>
</dbReference>
<protein>
    <recommendedName>
        <fullName evidence="2">histidine kinase</fullName>
        <ecNumber evidence="2">2.7.13.3</ecNumber>
    </recommendedName>
</protein>
<dbReference type="Pfam" id="PF13426">
    <property type="entry name" value="PAS_9"/>
    <property type="match status" value="3"/>
</dbReference>
<evidence type="ECO:0000259" key="6">
    <source>
        <dbReference type="PROSITE" id="PS50109"/>
    </source>
</evidence>
<dbReference type="InterPro" id="IPR005467">
    <property type="entry name" value="His_kinase_dom"/>
</dbReference>
<dbReference type="SMART" id="SM00387">
    <property type="entry name" value="HATPase_c"/>
    <property type="match status" value="1"/>
</dbReference>
<dbReference type="RefSeq" id="WP_111446107.1">
    <property type="nucleotide sequence ID" value="NZ_QKZK01000017.1"/>
</dbReference>
<dbReference type="InterPro" id="IPR052162">
    <property type="entry name" value="Sensor_kinase/Photoreceptor"/>
</dbReference>
<sequence length="899" mass="101623">MMHSIPSPQLSSKQVFEQMYQYMDTPALLIGSSGQVECYNSAFLKMFHNGGIEIGKTPLELVFDVPLREVQSIRESFAVKRALKVVVRSFVKSFVNQQYELFLSPVVLHGETYYVGLLFPLVPIVVHPDPELSQFQLLADNSNDFLALLDHEGAFLYTSPAITRILGYHHDELAGDRPYDFIHPDDQERMVRNYQMLIKKGSVLPTNYRFRHKNGHYVWVESSMQIAPATAQSPLRTIIITRDIEERMNAWKAQLNAEEALLASEMRYKILTEVTNQGVLIHRNGYVVDINPALQRMIGLTDEEFKGKAVLDFIHPDSKPMVLHNMQSGYNGTYEVLVLRKDGSHFVSELTVKNMVINDENFRVATLTDLTDRIRHEKQVRDSEERFRGIFDNAIAGIAFADEHGRILLSNSAFSQLLDYEVDELNGFLLCDLAICESEVLCHQSLLSCLIDNQVPGYVEKRLMKKDGSIVWVNLSLSMIPATERTPVYLVAVVQDITAKKKNEVALIEALDYNRTINQTSPVGIITTNARGKITFANYKAERMLGLSRNSASPYAYQLPKWQFRTKDGKPMSAAALPFMQVRQLRKPIHGCEHMIVLDNGHQLCLSVNAAPIMRDGEFFGMIATFEDITEKIKKDRELIRSYEKMSELNATKDKFFSIIAHDLRSPLANLFSLTELLHKNYREYDESTTTELIQLLYENSSRTYLLLENLLTWSRSQCNKLTFNPVMLSLLHMVDDTIQLLSSGIIQKNIALVNLCDRQIDVLADQAMLSIVIRNLLTNAVKFSHPGSAVEIKTFFDSRYGDKVVLAIADQGTGMTPEVKDKLFKIGQQASHPGTQGEQGTGLGLMLCKEFVEKQGGKIWVESALNEGSTFYVTLPLHPVVGPQSRDKGAMIGNLKEC</sequence>
<dbReference type="InterPro" id="IPR000700">
    <property type="entry name" value="PAS-assoc_C"/>
</dbReference>
<dbReference type="InterPro" id="IPR001610">
    <property type="entry name" value="PAC"/>
</dbReference>
<dbReference type="SUPFAM" id="SSF55874">
    <property type="entry name" value="ATPase domain of HSP90 chaperone/DNA topoisomerase II/histidine kinase"/>
    <property type="match status" value="1"/>
</dbReference>
<dbReference type="PROSITE" id="PS50112">
    <property type="entry name" value="PAS"/>
    <property type="match status" value="3"/>
</dbReference>
<evidence type="ECO:0000256" key="2">
    <source>
        <dbReference type="ARBA" id="ARBA00012438"/>
    </source>
</evidence>
<evidence type="ECO:0000256" key="4">
    <source>
        <dbReference type="ARBA" id="ARBA00022679"/>
    </source>
</evidence>
<proteinExistence type="predicted"/>
<feature type="domain" description="PAS" evidence="7">
    <location>
        <begin position="263"/>
        <end position="333"/>
    </location>
</feature>
<dbReference type="AlphaFoldDB" id="A0A2W7N516"/>
<feature type="domain" description="PAS" evidence="7">
    <location>
        <begin position="383"/>
        <end position="427"/>
    </location>
</feature>
<evidence type="ECO:0000256" key="5">
    <source>
        <dbReference type="ARBA" id="ARBA00022777"/>
    </source>
</evidence>
<dbReference type="SMART" id="SM00388">
    <property type="entry name" value="HisKA"/>
    <property type="match status" value="1"/>
</dbReference>
<dbReference type="InterPro" id="IPR013655">
    <property type="entry name" value="PAS_fold_3"/>
</dbReference>
<dbReference type="OrthoDB" id="9124519at2"/>
<dbReference type="InterPro" id="IPR003594">
    <property type="entry name" value="HATPase_dom"/>
</dbReference>
<dbReference type="PRINTS" id="PR00344">
    <property type="entry name" value="BCTRLSENSOR"/>
</dbReference>
<dbReference type="PANTHER" id="PTHR43304:SF1">
    <property type="entry name" value="PAC DOMAIN-CONTAINING PROTEIN"/>
    <property type="match status" value="1"/>
</dbReference>
<dbReference type="GO" id="GO:0000155">
    <property type="term" value="F:phosphorelay sensor kinase activity"/>
    <property type="evidence" value="ECO:0007669"/>
    <property type="project" value="InterPro"/>
</dbReference>
<dbReference type="SMART" id="SM00086">
    <property type="entry name" value="PAC"/>
    <property type="match status" value="4"/>
</dbReference>
<accession>A0A2W7N516</accession>
<evidence type="ECO:0000259" key="8">
    <source>
        <dbReference type="PROSITE" id="PS50113"/>
    </source>
</evidence>
<keyword evidence="10" id="KW-1185">Reference proteome</keyword>
<evidence type="ECO:0000259" key="7">
    <source>
        <dbReference type="PROSITE" id="PS50112"/>
    </source>
</evidence>
<dbReference type="NCBIfam" id="TIGR00229">
    <property type="entry name" value="sensory_box"/>
    <property type="match status" value="4"/>
</dbReference>
<dbReference type="SUPFAM" id="SSF55785">
    <property type="entry name" value="PYP-like sensor domain (PAS domain)"/>
    <property type="match status" value="4"/>
</dbReference>
<dbReference type="Gene3D" id="3.30.565.10">
    <property type="entry name" value="Histidine kinase-like ATPase, C-terminal domain"/>
    <property type="match status" value="1"/>
</dbReference>
<dbReference type="Gene3D" id="1.10.287.130">
    <property type="match status" value="1"/>
</dbReference>
<feature type="domain" description="Histidine kinase" evidence="6">
    <location>
        <begin position="659"/>
        <end position="880"/>
    </location>
</feature>
<dbReference type="InterPro" id="IPR004358">
    <property type="entry name" value="Sig_transdc_His_kin-like_C"/>
</dbReference>
<dbReference type="InterPro" id="IPR036097">
    <property type="entry name" value="HisK_dim/P_sf"/>
</dbReference>
<evidence type="ECO:0000256" key="3">
    <source>
        <dbReference type="ARBA" id="ARBA00022553"/>
    </source>
</evidence>
<organism evidence="9 10">
    <name type="scientific">Breznakibacter xylanolyticus</name>
    <dbReference type="NCBI Taxonomy" id="990"/>
    <lineage>
        <taxon>Bacteria</taxon>
        <taxon>Pseudomonadati</taxon>
        <taxon>Bacteroidota</taxon>
        <taxon>Bacteroidia</taxon>
        <taxon>Marinilabiliales</taxon>
        <taxon>Marinilabiliaceae</taxon>
        <taxon>Breznakibacter</taxon>
    </lineage>
</organism>
<evidence type="ECO:0000313" key="10">
    <source>
        <dbReference type="Proteomes" id="UP000249239"/>
    </source>
</evidence>
<dbReference type="Gene3D" id="3.30.450.20">
    <property type="entry name" value="PAS domain"/>
    <property type="match status" value="4"/>
</dbReference>
<dbReference type="InterPro" id="IPR036890">
    <property type="entry name" value="HATPase_C_sf"/>
</dbReference>
<dbReference type="Pfam" id="PF08447">
    <property type="entry name" value="PAS_3"/>
    <property type="match status" value="1"/>
</dbReference>
<dbReference type="InterPro" id="IPR003661">
    <property type="entry name" value="HisK_dim/P_dom"/>
</dbReference>
<dbReference type="EC" id="2.7.13.3" evidence="2"/>
<dbReference type="SMART" id="SM00091">
    <property type="entry name" value="PAS"/>
    <property type="match status" value="5"/>
</dbReference>
<dbReference type="Pfam" id="PF02518">
    <property type="entry name" value="HATPase_c"/>
    <property type="match status" value="1"/>
</dbReference>
<dbReference type="PROSITE" id="PS50109">
    <property type="entry name" value="HIS_KIN"/>
    <property type="match status" value="1"/>
</dbReference>
<keyword evidence="4" id="KW-0808">Transferase</keyword>
<comment type="catalytic activity">
    <reaction evidence="1">
        <text>ATP + protein L-histidine = ADP + protein N-phospho-L-histidine.</text>
        <dbReference type="EC" id="2.7.13.3"/>
    </reaction>
</comment>